<dbReference type="Proteomes" id="UP000187203">
    <property type="component" value="Unassembled WGS sequence"/>
</dbReference>
<name>A0A1R3ITA9_9ROSI</name>
<dbReference type="AlphaFoldDB" id="A0A1R3ITA9"/>
<reference evidence="3" key="1">
    <citation type="submission" date="2013-09" db="EMBL/GenBank/DDBJ databases">
        <title>Corchorus olitorius genome sequencing.</title>
        <authorList>
            <person name="Alam M."/>
            <person name="Haque M.S."/>
            <person name="Islam M.S."/>
            <person name="Emdad E.M."/>
            <person name="Islam M.M."/>
            <person name="Ahmed B."/>
            <person name="Halim A."/>
            <person name="Hossen Q.M.M."/>
            <person name="Hossain M.Z."/>
            <person name="Ahmed R."/>
            <person name="Khan M.M."/>
            <person name="Islam R."/>
            <person name="Rashid M.M."/>
            <person name="Khan S.A."/>
            <person name="Rahman M.S."/>
            <person name="Alam M."/>
            <person name="Yahiya A.S."/>
            <person name="Khan M.S."/>
            <person name="Azam M.S."/>
            <person name="Haque T."/>
            <person name="Lashkar M.Z.H."/>
            <person name="Akhand A.I."/>
            <person name="Morshed G."/>
            <person name="Roy S."/>
            <person name="Uddin K.S."/>
            <person name="Rabeya T."/>
            <person name="Hossain A.S."/>
            <person name="Chowdhury A."/>
            <person name="Snigdha A.R."/>
            <person name="Mortoza M.S."/>
            <person name="Matin S.A."/>
            <person name="Hoque S.M.E."/>
            <person name="Islam M.K."/>
            <person name="Roy D.K."/>
            <person name="Haider R."/>
            <person name="Moosa M.M."/>
            <person name="Elias S.M."/>
            <person name="Hasan A.M."/>
            <person name="Jahan S."/>
            <person name="Shafiuddin M."/>
            <person name="Mahmood N."/>
            <person name="Shommy N.S."/>
        </authorList>
    </citation>
    <scope>NUCLEOTIDE SEQUENCE [LARGE SCALE GENOMIC DNA]</scope>
    <source>
        <strain evidence="3">cv. O-4</strain>
    </source>
</reference>
<organism evidence="2 3">
    <name type="scientific">Corchorus olitorius</name>
    <dbReference type="NCBI Taxonomy" id="93759"/>
    <lineage>
        <taxon>Eukaryota</taxon>
        <taxon>Viridiplantae</taxon>
        <taxon>Streptophyta</taxon>
        <taxon>Embryophyta</taxon>
        <taxon>Tracheophyta</taxon>
        <taxon>Spermatophyta</taxon>
        <taxon>Magnoliopsida</taxon>
        <taxon>eudicotyledons</taxon>
        <taxon>Gunneridae</taxon>
        <taxon>Pentapetalae</taxon>
        <taxon>rosids</taxon>
        <taxon>malvids</taxon>
        <taxon>Malvales</taxon>
        <taxon>Malvaceae</taxon>
        <taxon>Grewioideae</taxon>
        <taxon>Apeibeae</taxon>
        <taxon>Corchorus</taxon>
    </lineage>
</organism>
<keyword evidence="3" id="KW-1185">Reference proteome</keyword>
<feature type="compositionally biased region" description="Basic and acidic residues" evidence="1">
    <location>
        <begin position="49"/>
        <end position="58"/>
    </location>
</feature>
<dbReference type="OrthoDB" id="10355514at2759"/>
<dbReference type="GO" id="GO:0016301">
    <property type="term" value="F:kinase activity"/>
    <property type="evidence" value="ECO:0007669"/>
    <property type="project" value="UniProtKB-KW"/>
</dbReference>
<comment type="caution">
    <text evidence="2">The sequence shown here is derived from an EMBL/GenBank/DDBJ whole genome shotgun (WGS) entry which is preliminary data.</text>
</comment>
<feature type="region of interest" description="Disordered" evidence="1">
    <location>
        <begin position="1"/>
        <end position="68"/>
    </location>
</feature>
<accession>A0A1R3ITA9</accession>
<protein>
    <submittedName>
        <fullName evidence="2">Kinase family protein</fullName>
    </submittedName>
</protein>
<evidence type="ECO:0000313" key="3">
    <source>
        <dbReference type="Proteomes" id="UP000187203"/>
    </source>
</evidence>
<gene>
    <name evidence="2" type="ORF">COLO4_21420</name>
</gene>
<evidence type="ECO:0000313" key="2">
    <source>
        <dbReference type="EMBL" id="OMO85829.1"/>
    </source>
</evidence>
<proteinExistence type="predicted"/>
<feature type="compositionally biased region" description="Basic and acidic residues" evidence="1">
    <location>
        <begin position="19"/>
        <end position="35"/>
    </location>
</feature>
<evidence type="ECO:0000256" key="1">
    <source>
        <dbReference type="SAM" id="MobiDB-lite"/>
    </source>
</evidence>
<keyword evidence="2" id="KW-0418">Kinase</keyword>
<dbReference type="EMBL" id="AWUE01017661">
    <property type="protein sequence ID" value="OMO85829.1"/>
    <property type="molecule type" value="Genomic_DNA"/>
</dbReference>
<keyword evidence="2" id="KW-0808">Transferase</keyword>
<sequence>MVEKLSSKALSEDDPSEYSSKEDPSEHDDPTYHPESDDDSPTMSINKAFQDHTMDDKNAVSTSSPKTSKYDPIVLKFVCICEALEAAQDNLKRLTKFVKKVTKDSNP</sequence>